<evidence type="ECO:0000256" key="1">
    <source>
        <dbReference type="PROSITE-ProRule" id="PRU00846"/>
    </source>
</evidence>
<evidence type="ECO:0000256" key="3">
    <source>
        <dbReference type="SAM" id="MobiDB-lite"/>
    </source>
</evidence>
<protein>
    <recommendedName>
        <fullName evidence="10">DFDF domain-containing protein</fullName>
    </recommendedName>
</protein>
<dbReference type="InterPro" id="IPR025761">
    <property type="entry name" value="FFD_box"/>
</dbReference>
<comment type="caution">
    <text evidence="8">The sequence shown here is derived from an EMBL/GenBank/DDBJ whole genome shotgun (WGS) entry which is preliminary data.</text>
</comment>
<dbReference type="SMART" id="SM01271">
    <property type="entry name" value="LSM14"/>
    <property type="match status" value="1"/>
</dbReference>
<dbReference type="SUPFAM" id="SSF50182">
    <property type="entry name" value="Sm-like ribonucleoproteins"/>
    <property type="match status" value="1"/>
</dbReference>
<accession>A0A5C7HQ44</accession>
<evidence type="ECO:0000313" key="9">
    <source>
        <dbReference type="Proteomes" id="UP000323000"/>
    </source>
</evidence>
<sequence>MASSNAKNAAETYVGSFISLISKYEIRYEGVLYILNAHDSTIGLKNVRSYGTEGRKKDGPQVPASEKVYEYILFRGSDIKDLEVKSSPPPKREEQIYEDPAIIQSQYAGMPMNSPPSTSVGGKTSTEMSPWQDTPALTSRTNPGALPSYQPVTQVGLLNFTQATPSAGSPAFSTPIYQQGSNGTHSPQLLIPFQSPSMVSPPLTAQNGVQTYNFHASPISGLTNASGSATNLPSSIGSNSLLPNILPSFTPVQCSSTPDVSFSSPFKPIPPPTAAYMTDNNLTMSSFLSTCQDTRTAEAQISGKAVSDPVPIHPAQSMPFTASPLMGSASGPLLTPPPLPLITPNQLAPAMPPVLPSMQKMYPDKMGVIPPTSYNPPHAVSTQAPLLPLPIPAPQSQYSSSHFTEEFDFEAMNEKFKKDEVWGYLGKEKQKDKTEDVEDNATDQSLRDIEARGSVNNVDPQPAYKKDDFFDTISCNSLGRGSRDGQNRFSERMKLDTQTFGNFRQRHHQGYGGYGTGRGQNYRGSYAGGRGYGPYGYSGRGGRGGNMNI</sequence>
<feature type="short sequence motif" description="FFD box" evidence="1">
    <location>
        <begin position="462"/>
        <end position="477"/>
    </location>
</feature>
<feature type="region of interest" description="Disordered" evidence="3">
    <location>
        <begin position="107"/>
        <end position="133"/>
    </location>
</feature>
<dbReference type="Pfam" id="PF12701">
    <property type="entry name" value="LSM14"/>
    <property type="match status" value="1"/>
</dbReference>
<dbReference type="PROSITE" id="PS51513">
    <property type="entry name" value="FFD"/>
    <property type="match status" value="1"/>
</dbReference>
<dbReference type="SMART" id="SM01199">
    <property type="entry name" value="FDF"/>
    <property type="match status" value="1"/>
</dbReference>
<proteinExistence type="predicted"/>
<organism evidence="8 9">
    <name type="scientific">Acer yangbiense</name>
    <dbReference type="NCBI Taxonomy" id="1000413"/>
    <lineage>
        <taxon>Eukaryota</taxon>
        <taxon>Viridiplantae</taxon>
        <taxon>Streptophyta</taxon>
        <taxon>Embryophyta</taxon>
        <taxon>Tracheophyta</taxon>
        <taxon>Spermatophyta</taxon>
        <taxon>Magnoliopsida</taxon>
        <taxon>eudicotyledons</taxon>
        <taxon>Gunneridae</taxon>
        <taxon>Pentapetalae</taxon>
        <taxon>rosids</taxon>
        <taxon>malvids</taxon>
        <taxon>Sapindales</taxon>
        <taxon>Sapindaceae</taxon>
        <taxon>Hippocastanoideae</taxon>
        <taxon>Acereae</taxon>
        <taxon>Acer</taxon>
    </lineage>
</organism>
<dbReference type="Gene3D" id="2.30.30.100">
    <property type="match status" value="1"/>
</dbReference>
<evidence type="ECO:0000256" key="2">
    <source>
        <dbReference type="PROSITE-ProRule" id="PRU00869"/>
    </source>
</evidence>
<feature type="domain" description="DFDF" evidence="4">
    <location>
        <begin position="395"/>
        <end position="431"/>
    </location>
</feature>
<dbReference type="InterPro" id="IPR047575">
    <property type="entry name" value="Sm"/>
</dbReference>
<dbReference type="InterPro" id="IPR025609">
    <property type="entry name" value="Lsm14-like_N"/>
</dbReference>
<evidence type="ECO:0000259" key="4">
    <source>
        <dbReference type="PROSITE" id="PS51512"/>
    </source>
</evidence>
<dbReference type="InterPro" id="IPR010920">
    <property type="entry name" value="LSM_dom_sf"/>
</dbReference>
<dbReference type="OrthoDB" id="21539at2759"/>
<dbReference type="InterPro" id="IPR019050">
    <property type="entry name" value="FDF_dom"/>
</dbReference>
<feature type="domain" description="FFD box profile" evidence="5">
    <location>
        <begin position="462"/>
        <end position="477"/>
    </location>
</feature>
<evidence type="ECO:0000259" key="5">
    <source>
        <dbReference type="PROSITE" id="PS51513"/>
    </source>
</evidence>
<dbReference type="GO" id="GO:0003729">
    <property type="term" value="F:mRNA binding"/>
    <property type="evidence" value="ECO:0007669"/>
    <property type="project" value="TreeGrafter"/>
</dbReference>
<gene>
    <name evidence="8" type="ORF">EZV62_017022</name>
</gene>
<dbReference type="Pfam" id="PF09532">
    <property type="entry name" value="FDF"/>
    <property type="match status" value="1"/>
</dbReference>
<dbReference type="Proteomes" id="UP000323000">
    <property type="component" value="Chromosome 7"/>
</dbReference>
<keyword evidence="9" id="KW-1185">Reference proteome</keyword>
<dbReference type="PROSITE" id="PS51512">
    <property type="entry name" value="DFDF"/>
    <property type="match status" value="1"/>
</dbReference>
<reference evidence="9" key="1">
    <citation type="journal article" date="2019" name="Gigascience">
        <title>De novo genome assembly of the endangered Acer yangbiense, a plant species with extremely small populations endemic to Yunnan Province, China.</title>
        <authorList>
            <person name="Yang J."/>
            <person name="Wariss H.M."/>
            <person name="Tao L."/>
            <person name="Zhang R."/>
            <person name="Yun Q."/>
            <person name="Hollingsworth P."/>
            <person name="Dao Z."/>
            <person name="Luo G."/>
            <person name="Guo H."/>
            <person name="Ma Y."/>
            <person name="Sun W."/>
        </authorList>
    </citation>
    <scope>NUCLEOTIDE SEQUENCE [LARGE SCALE GENOMIC DNA]</scope>
    <source>
        <strain evidence="9">cv. Malutang</strain>
    </source>
</reference>
<feature type="compositionally biased region" description="Polar residues" evidence="3">
    <location>
        <begin position="115"/>
        <end position="133"/>
    </location>
</feature>
<dbReference type="InterPro" id="IPR025768">
    <property type="entry name" value="TFG_box"/>
</dbReference>
<dbReference type="PANTHER" id="PTHR13586:SF23">
    <property type="entry name" value="DECAPPING 5-LIKE PROTEIN-RELATED"/>
    <property type="match status" value="1"/>
</dbReference>
<dbReference type="EMBL" id="VAHF01000007">
    <property type="protein sequence ID" value="TXG59193.1"/>
    <property type="molecule type" value="Genomic_DNA"/>
</dbReference>
<dbReference type="GO" id="GO:0034063">
    <property type="term" value="P:stress granule assembly"/>
    <property type="evidence" value="ECO:0007669"/>
    <property type="project" value="TreeGrafter"/>
</dbReference>
<dbReference type="PROSITE" id="PS52002">
    <property type="entry name" value="SM"/>
    <property type="match status" value="1"/>
</dbReference>
<dbReference type="GO" id="GO:0000932">
    <property type="term" value="C:P-body"/>
    <property type="evidence" value="ECO:0007669"/>
    <property type="project" value="TreeGrafter"/>
</dbReference>
<dbReference type="CDD" id="cd01736">
    <property type="entry name" value="LSm14_N"/>
    <property type="match status" value="1"/>
</dbReference>
<evidence type="ECO:0000259" key="7">
    <source>
        <dbReference type="PROSITE" id="PS52002"/>
    </source>
</evidence>
<evidence type="ECO:0008006" key="10">
    <source>
        <dbReference type="Google" id="ProtNLM"/>
    </source>
</evidence>
<dbReference type="GO" id="GO:0033962">
    <property type="term" value="P:P-body assembly"/>
    <property type="evidence" value="ECO:0007669"/>
    <property type="project" value="TreeGrafter"/>
</dbReference>
<dbReference type="PROSITE" id="PS51536">
    <property type="entry name" value="TFG"/>
    <property type="match status" value="1"/>
</dbReference>
<name>A0A5C7HQ44_9ROSI</name>
<dbReference type="PANTHER" id="PTHR13586">
    <property type="entry name" value="SCD6 PROTEIN-RELATED"/>
    <property type="match status" value="1"/>
</dbReference>
<evidence type="ECO:0000313" key="8">
    <source>
        <dbReference type="EMBL" id="TXG59193.1"/>
    </source>
</evidence>
<dbReference type="AlphaFoldDB" id="A0A5C7HQ44"/>
<evidence type="ECO:0000259" key="6">
    <source>
        <dbReference type="PROSITE" id="PS51536"/>
    </source>
</evidence>
<feature type="domain" description="TFG box profile" evidence="6">
    <location>
        <begin position="484"/>
        <end position="504"/>
    </location>
</feature>
<dbReference type="InterPro" id="IPR025762">
    <property type="entry name" value="DFDF"/>
</dbReference>
<feature type="domain" description="Sm" evidence="7">
    <location>
        <begin position="5"/>
        <end position="88"/>
    </location>
</feature>
<feature type="short sequence motif" description="TFG box" evidence="2">
    <location>
        <begin position="484"/>
        <end position="504"/>
    </location>
</feature>